<feature type="transmembrane region" description="Helical" evidence="6">
    <location>
        <begin position="555"/>
        <end position="578"/>
    </location>
</feature>
<feature type="transmembrane region" description="Helical" evidence="6">
    <location>
        <begin position="611"/>
        <end position="634"/>
    </location>
</feature>
<organism evidence="8 9">
    <name type="scientific">Petrolisthes cinctipes</name>
    <name type="common">Flat porcelain crab</name>
    <dbReference type="NCBI Taxonomy" id="88211"/>
    <lineage>
        <taxon>Eukaryota</taxon>
        <taxon>Metazoa</taxon>
        <taxon>Ecdysozoa</taxon>
        <taxon>Arthropoda</taxon>
        <taxon>Crustacea</taxon>
        <taxon>Multicrustacea</taxon>
        <taxon>Malacostraca</taxon>
        <taxon>Eumalacostraca</taxon>
        <taxon>Eucarida</taxon>
        <taxon>Decapoda</taxon>
        <taxon>Pleocyemata</taxon>
        <taxon>Anomura</taxon>
        <taxon>Galatheoidea</taxon>
        <taxon>Porcellanidae</taxon>
        <taxon>Petrolisthes</taxon>
    </lineage>
</organism>
<comment type="caution">
    <text evidence="8">The sequence shown here is derived from an EMBL/GenBank/DDBJ whole genome shotgun (WGS) entry which is preliminary data.</text>
</comment>
<dbReference type="PANTHER" id="PTHR24064">
    <property type="entry name" value="SOLUTE CARRIER FAMILY 22 MEMBER"/>
    <property type="match status" value="1"/>
</dbReference>
<feature type="compositionally biased region" description="Gly residues" evidence="5">
    <location>
        <begin position="51"/>
        <end position="118"/>
    </location>
</feature>
<dbReference type="Gene3D" id="1.20.1250.20">
    <property type="entry name" value="MFS general substrate transporter like domains"/>
    <property type="match status" value="1"/>
</dbReference>
<dbReference type="PROSITE" id="PS50850">
    <property type="entry name" value="MFS"/>
    <property type="match status" value="1"/>
</dbReference>
<gene>
    <name evidence="8" type="ORF">Pcinc_030756</name>
</gene>
<evidence type="ECO:0000256" key="1">
    <source>
        <dbReference type="ARBA" id="ARBA00004141"/>
    </source>
</evidence>
<feature type="transmembrane region" description="Helical" evidence="6">
    <location>
        <begin position="383"/>
        <end position="402"/>
    </location>
</feature>
<feature type="transmembrane region" description="Helical" evidence="6">
    <location>
        <begin position="585"/>
        <end position="605"/>
    </location>
</feature>
<dbReference type="Proteomes" id="UP001286313">
    <property type="component" value="Unassembled WGS sequence"/>
</dbReference>
<dbReference type="InterPro" id="IPR020846">
    <property type="entry name" value="MFS_dom"/>
</dbReference>
<keyword evidence="2 6" id="KW-0812">Transmembrane</keyword>
<dbReference type="GO" id="GO:0022857">
    <property type="term" value="F:transmembrane transporter activity"/>
    <property type="evidence" value="ECO:0007669"/>
    <property type="project" value="InterPro"/>
</dbReference>
<dbReference type="InterPro" id="IPR005828">
    <property type="entry name" value="MFS_sugar_transport-like"/>
</dbReference>
<evidence type="ECO:0000313" key="9">
    <source>
        <dbReference type="Proteomes" id="UP001286313"/>
    </source>
</evidence>
<evidence type="ECO:0000256" key="3">
    <source>
        <dbReference type="ARBA" id="ARBA00022989"/>
    </source>
</evidence>
<feature type="transmembrane region" description="Helical" evidence="6">
    <location>
        <begin position="143"/>
        <end position="165"/>
    </location>
</feature>
<feature type="compositionally biased region" description="Basic and acidic residues" evidence="5">
    <location>
        <begin position="1"/>
        <end position="30"/>
    </location>
</feature>
<evidence type="ECO:0000259" key="7">
    <source>
        <dbReference type="PROSITE" id="PS50850"/>
    </source>
</evidence>
<protein>
    <recommendedName>
        <fullName evidence="7">Major facilitator superfamily (MFS) profile domain-containing protein</fullName>
    </recommendedName>
</protein>
<dbReference type="PROSITE" id="PS00216">
    <property type="entry name" value="SUGAR_TRANSPORT_1"/>
    <property type="match status" value="1"/>
</dbReference>
<evidence type="ECO:0000313" key="8">
    <source>
        <dbReference type="EMBL" id="KAK3863477.1"/>
    </source>
</evidence>
<feature type="transmembrane region" description="Helical" evidence="6">
    <location>
        <begin position="297"/>
        <end position="314"/>
    </location>
</feature>
<evidence type="ECO:0000256" key="6">
    <source>
        <dbReference type="SAM" id="Phobius"/>
    </source>
</evidence>
<dbReference type="GO" id="GO:0016020">
    <property type="term" value="C:membrane"/>
    <property type="evidence" value="ECO:0007669"/>
    <property type="project" value="UniProtKB-SubCell"/>
</dbReference>
<keyword evidence="3 6" id="KW-1133">Transmembrane helix</keyword>
<dbReference type="InterPro" id="IPR036259">
    <property type="entry name" value="MFS_trans_sf"/>
</dbReference>
<sequence length="762" mass="82634">MSEKVVMSEKGDNHEGDRMSKKNTRGKDVDEGNYECEAANHNEAKQKHRGGGGGGGGGGGSEGEGEGGGGSEGEGEGGGGEGGGGGSEGEGGGGEGGGGGSEGEGGGGGGGGRGGGEGSVPDDLFWVTTFEDLLELVGTTGPWNVMIFFLCTYAIFVSPFMSMSYQFLGATPDHWCLVPVLVEANWTQQQILSIAIPYNNVTGEYDSCQMYDYDYTTVAEMGYEKAREGLLTPTNLTVSCWSRDFNYTQYQSTVVTEWDLVCERRALYSSTFSAAGFGGLFGAPISGFLLDRYGRRPVVLGSVLLLIVIGNLIVLSPSIVVYVVARGFIGILNTAVYNGAFAFVMESCAIKNRSLVGSMSVIPWALGLSCTPLIAYLVRTWRWLSFCLAFPVIFQLSYIWLLPESPRWLIQKGRHSQALTILKKAAKMNKRSLPPDTLMLQAMKQITCQDIKFCRGNHVRCSGLVTGKGRETTSIREQEGATSIREQEGATSIMEQEGATSIMDYIRSCMEQMGAPFLRPELRLRSLVLVVWLCGSFVYYGITLIATNIRTDTYVYLSLAGLLEIPSYLLLWPAIAYLGRRWSQVVSYLICGLCILVLMTLLLLLEHRNEGLILTVSLCGKIVITSVYQLTWIYTTELFPTEYRTLALGLGQALADLSIIITPFINDILGDVVVWAPSAAFGCLAVLASVVSMFLPETRHSAMPEVTSLTRSASISCPNKTMVVVVPLNQHDLTTVSLDSREYDKGLMVESFDVRGNDNTRI</sequence>
<evidence type="ECO:0000256" key="5">
    <source>
        <dbReference type="SAM" id="MobiDB-lite"/>
    </source>
</evidence>
<evidence type="ECO:0000256" key="4">
    <source>
        <dbReference type="ARBA" id="ARBA00023136"/>
    </source>
</evidence>
<dbReference type="SUPFAM" id="SSF103473">
    <property type="entry name" value="MFS general substrate transporter"/>
    <property type="match status" value="1"/>
</dbReference>
<keyword evidence="4 6" id="KW-0472">Membrane</keyword>
<dbReference type="Pfam" id="PF00083">
    <property type="entry name" value="Sugar_tr"/>
    <property type="match status" value="2"/>
</dbReference>
<feature type="transmembrane region" description="Helical" evidence="6">
    <location>
        <begin position="320"/>
        <end position="343"/>
    </location>
</feature>
<keyword evidence="9" id="KW-1185">Reference proteome</keyword>
<feature type="region of interest" description="Disordered" evidence="5">
    <location>
        <begin position="1"/>
        <end position="120"/>
    </location>
</feature>
<accession>A0AAE1EY28</accession>
<reference evidence="8" key="1">
    <citation type="submission" date="2023-10" db="EMBL/GenBank/DDBJ databases">
        <title>Genome assemblies of two species of porcelain crab, Petrolisthes cinctipes and Petrolisthes manimaculis (Anomura: Porcellanidae).</title>
        <authorList>
            <person name="Angst P."/>
        </authorList>
    </citation>
    <scope>NUCLEOTIDE SEQUENCE</scope>
    <source>
        <strain evidence="8">PB745_01</strain>
        <tissue evidence="8">Gill</tissue>
    </source>
</reference>
<feature type="transmembrane region" description="Helical" evidence="6">
    <location>
        <begin position="527"/>
        <end position="549"/>
    </location>
</feature>
<feature type="domain" description="Major facilitator superfamily (MFS) profile" evidence="7">
    <location>
        <begin position="192"/>
        <end position="700"/>
    </location>
</feature>
<proteinExistence type="predicted"/>
<evidence type="ECO:0000256" key="2">
    <source>
        <dbReference type="ARBA" id="ARBA00022692"/>
    </source>
</evidence>
<feature type="transmembrane region" description="Helical" evidence="6">
    <location>
        <begin position="355"/>
        <end position="377"/>
    </location>
</feature>
<dbReference type="EMBL" id="JAWQEG010004004">
    <property type="protein sequence ID" value="KAK3863477.1"/>
    <property type="molecule type" value="Genomic_DNA"/>
</dbReference>
<name>A0AAE1EY28_PETCI</name>
<feature type="transmembrane region" description="Helical" evidence="6">
    <location>
        <begin position="672"/>
        <end position="695"/>
    </location>
</feature>
<feature type="transmembrane region" description="Helical" evidence="6">
    <location>
        <begin position="266"/>
        <end position="290"/>
    </location>
</feature>
<comment type="subcellular location">
    <subcellularLocation>
        <location evidence="1">Membrane</location>
        <topology evidence="1">Multi-pass membrane protein</topology>
    </subcellularLocation>
</comment>
<dbReference type="AlphaFoldDB" id="A0AAE1EY28"/>
<dbReference type="InterPro" id="IPR005829">
    <property type="entry name" value="Sugar_transporter_CS"/>
</dbReference>